<feature type="transmembrane region" description="Helical" evidence="8">
    <location>
        <begin position="145"/>
        <end position="164"/>
    </location>
</feature>
<feature type="transmembrane region" description="Helical" evidence="8">
    <location>
        <begin position="253"/>
        <end position="276"/>
    </location>
</feature>
<dbReference type="InterPro" id="IPR005898">
    <property type="entry name" value="Cyc_pep_transpt_SyrD/YojI"/>
</dbReference>
<keyword evidence="2" id="KW-0813">Transport</keyword>
<keyword evidence="3 8" id="KW-0812">Transmembrane</keyword>
<evidence type="ECO:0000256" key="1">
    <source>
        <dbReference type="ARBA" id="ARBA00004651"/>
    </source>
</evidence>
<dbReference type="GO" id="GO:1904680">
    <property type="term" value="F:peptide transmembrane transporter activity"/>
    <property type="evidence" value="ECO:0007669"/>
    <property type="project" value="InterPro"/>
</dbReference>
<keyword evidence="6 8" id="KW-1133">Transmembrane helix</keyword>
<reference evidence="11 12" key="2">
    <citation type="journal article" date="2022" name="Mar. Drugs">
        <title>Bioassay-Guided Fractionation Leads to the Detection of Cholic Acid Generated by the Rare Thalassomonas sp.</title>
        <authorList>
            <person name="Pheiffer F."/>
            <person name="Schneider Y.K."/>
            <person name="Hansen E.H."/>
            <person name="Andersen J.H."/>
            <person name="Isaksson J."/>
            <person name="Busche T."/>
            <person name="R C."/>
            <person name="Kalinowski J."/>
            <person name="Zyl L.V."/>
            <person name="Trindade M."/>
        </authorList>
    </citation>
    <scope>NUCLEOTIDE SEQUENCE [LARGE SCALE GENOMIC DNA]</scope>
    <source>
        <strain evidence="11 12">A5K-106</strain>
    </source>
</reference>
<dbReference type="RefSeq" id="WP_044833294.1">
    <property type="nucleotide sequence ID" value="NZ_CP059736.1"/>
</dbReference>
<feature type="transmembrane region" description="Helical" evidence="8">
    <location>
        <begin position="62"/>
        <end position="81"/>
    </location>
</feature>
<dbReference type="GO" id="GO:0140359">
    <property type="term" value="F:ABC-type transporter activity"/>
    <property type="evidence" value="ECO:0007669"/>
    <property type="project" value="InterPro"/>
</dbReference>
<dbReference type="GO" id="GO:0043190">
    <property type="term" value="C:ATP-binding cassette (ABC) transporter complex"/>
    <property type="evidence" value="ECO:0007669"/>
    <property type="project" value="TreeGrafter"/>
</dbReference>
<dbReference type="Proteomes" id="UP000032568">
    <property type="component" value="Chromosome pTact"/>
</dbReference>
<protein>
    <submittedName>
        <fullName evidence="11">Cyclic peptide export ABC transporter</fullName>
    </submittedName>
</protein>
<evidence type="ECO:0000256" key="3">
    <source>
        <dbReference type="ARBA" id="ARBA00022692"/>
    </source>
</evidence>
<dbReference type="GO" id="GO:0005524">
    <property type="term" value="F:ATP binding"/>
    <property type="evidence" value="ECO:0007669"/>
    <property type="project" value="UniProtKB-KW"/>
</dbReference>
<dbReference type="EMBL" id="CP059736">
    <property type="protein sequence ID" value="WDE02115.1"/>
    <property type="molecule type" value="Genomic_DNA"/>
</dbReference>
<dbReference type="InterPro" id="IPR027417">
    <property type="entry name" value="P-loop_NTPase"/>
</dbReference>
<evidence type="ECO:0000256" key="7">
    <source>
        <dbReference type="ARBA" id="ARBA00023136"/>
    </source>
</evidence>
<dbReference type="KEGG" id="tact:SG35_030600"/>
<evidence type="ECO:0000256" key="6">
    <source>
        <dbReference type="ARBA" id="ARBA00022989"/>
    </source>
</evidence>
<dbReference type="GO" id="GO:0016887">
    <property type="term" value="F:ATP hydrolysis activity"/>
    <property type="evidence" value="ECO:0007669"/>
    <property type="project" value="InterPro"/>
</dbReference>
<evidence type="ECO:0000259" key="10">
    <source>
        <dbReference type="PROSITE" id="PS50929"/>
    </source>
</evidence>
<name>A0AAF0C6I8_9GAMM</name>
<dbReference type="InterPro" id="IPR036640">
    <property type="entry name" value="ABC1_TM_sf"/>
</dbReference>
<keyword evidence="7 8" id="KW-0472">Membrane</keyword>
<dbReference type="Gene3D" id="1.20.1560.10">
    <property type="entry name" value="ABC transporter type 1, transmembrane domain"/>
    <property type="match status" value="1"/>
</dbReference>
<evidence type="ECO:0000313" key="11">
    <source>
        <dbReference type="EMBL" id="WDE02115.1"/>
    </source>
</evidence>
<keyword evidence="5" id="KW-0067">ATP-binding</keyword>
<dbReference type="InterPro" id="IPR003439">
    <property type="entry name" value="ABC_transporter-like_ATP-bd"/>
</dbReference>
<feature type="domain" description="ABC transporter" evidence="9">
    <location>
        <begin position="341"/>
        <end position="561"/>
    </location>
</feature>
<feature type="transmembrane region" description="Helical" evidence="8">
    <location>
        <begin position="282"/>
        <end position="308"/>
    </location>
</feature>
<dbReference type="InterPro" id="IPR011527">
    <property type="entry name" value="ABC1_TM_dom"/>
</dbReference>
<organism evidence="11 12">
    <name type="scientific">Thalassomonas actiniarum</name>
    <dbReference type="NCBI Taxonomy" id="485447"/>
    <lineage>
        <taxon>Bacteria</taxon>
        <taxon>Pseudomonadati</taxon>
        <taxon>Pseudomonadota</taxon>
        <taxon>Gammaproteobacteria</taxon>
        <taxon>Alteromonadales</taxon>
        <taxon>Colwelliaceae</taxon>
        <taxon>Thalassomonas</taxon>
    </lineage>
</organism>
<dbReference type="PANTHER" id="PTHR43553:SF11">
    <property type="entry name" value="ABC TRANSPORTER ATP-BINDING_PERMEASE PROTEIN YOJI"/>
    <property type="match status" value="1"/>
</dbReference>
<dbReference type="SUPFAM" id="SSF90123">
    <property type="entry name" value="ABC transporter transmembrane region"/>
    <property type="match status" value="1"/>
</dbReference>
<dbReference type="InterPro" id="IPR003593">
    <property type="entry name" value="AAA+_ATPase"/>
</dbReference>
<feature type="transmembrane region" description="Helical" evidence="8">
    <location>
        <begin position="170"/>
        <end position="192"/>
    </location>
</feature>
<reference evidence="11 12" key="1">
    <citation type="journal article" date="2015" name="Genome Announc.">
        <title>Draft Genome Sequences of Marine Isolates of Thalassomonas viridans and Thalassomonas actiniarum.</title>
        <authorList>
            <person name="Olonade I."/>
            <person name="van Zyl L.J."/>
            <person name="Trindade M."/>
        </authorList>
    </citation>
    <scope>NUCLEOTIDE SEQUENCE [LARGE SCALE GENOMIC DNA]</scope>
    <source>
        <strain evidence="11 12">A5K-106</strain>
    </source>
</reference>
<dbReference type="Pfam" id="PF00005">
    <property type="entry name" value="ABC_tran"/>
    <property type="match status" value="1"/>
</dbReference>
<evidence type="ECO:0000256" key="2">
    <source>
        <dbReference type="ARBA" id="ARBA00022448"/>
    </source>
</evidence>
<dbReference type="SUPFAM" id="SSF52540">
    <property type="entry name" value="P-loop containing nucleoside triphosphate hydrolases"/>
    <property type="match status" value="1"/>
</dbReference>
<dbReference type="InterPro" id="IPR050095">
    <property type="entry name" value="ECF_ABC_transporter_ATP-bd"/>
</dbReference>
<evidence type="ECO:0000256" key="8">
    <source>
        <dbReference type="SAM" id="Phobius"/>
    </source>
</evidence>
<dbReference type="AlphaFoldDB" id="A0AAF0C6I8"/>
<comment type="subcellular location">
    <subcellularLocation>
        <location evidence="1">Cell membrane</location>
        <topology evidence="1">Multi-pass membrane protein</topology>
    </subcellularLocation>
</comment>
<proteinExistence type="predicted"/>
<dbReference type="PANTHER" id="PTHR43553">
    <property type="entry name" value="HEAVY METAL TRANSPORTER"/>
    <property type="match status" value="1"/>
</dbReference>
<dbReference type="SMART" id="SM00382">
    <property type="entry name" value="AAA"/>
    <property type="match status" value="1"/>
</dbReference>
<keyword evidence="4" id="KW-0547">Nucleotide-binding</keyword>
<dbReference type="Pfam" id="PF00664">
    <property type="entry name" value="ABC_membrane"/>
    <property type="match status" value="1"/>
</dbReference>
<evidence type="ECO:0000259" key="9">
    <source>
        <dbReference type="PROSITE" id="PS50893"/>
    </source>
</evidence>
<evidence type="ECO:0000256" key="4">
    <source>
        <dbReference type="ARBA" id="ARBA00022741"/>
    </source>
</evidence>
<evidence type="ECO:0000256" key="5">
    <source>
        <dbReference type="ARBA" id="ARBA00022840"/>
    </source>
</evidence>
<sequence length="562" mass="63066">MKIFNSFTKEAPNKVFISILLGALAGMLYSALIPLVLSGINPEDPAFPKADTVTETLFSFDVSNYKLALMFLFSCVLILLMRSSSEVMLIRVSSNVAKDLRTKFYYRIAGAPLATQEKIGSARFTAAVNIDVPRIIGGARVIPEILINTITLVGMLGFLVYLNFEVFKFVMMAIFIGVICYQIPITIGSRMFQTSRIEQDKLQESIKSLIYGAKELKLDTLKRQHFFKHTLLNHEDNILKNNKRAETIMRATMCFGDLISFFVIGAVCFIFVNYYSISQQELVGVVMALLYVTGPISIILGSIPQLAIASVSYRRMEKLIAEIPQEDSNEQVNQLGEWQSMRFNQIEYSYPMVSGEAGFKVGPLNLEINKGEITFIIGANGSGKSTLSKLLTLHYLPTSGDILFGDQRVSADSIVSHRQTIGAIYSDYHLFDRLLVELTDEVLATTQHYLKTLHLDKKVKIVDGQFSTTSLSDGQRKRLALLVAFLEDKDLYLFDEWAADQDPVFKNVFYTEILPNLKAKNKAVIAISHDDKYFDVADKILVMDQGKLVDYEESSLHLAQVS</sequence>
<evidence type="ECO:0000313" key="12">
    <source>
        <dbReference type="Proteomes" id="UP000032568"/>
    </source>
</evidence>
<dbReference type="Gene3D" id="3.40.50.300">
    <property type="entry name" value="P-loop containing nucleotide triphosphate hydrolases"/>
    <property type="match status" value="1"/>
</dbReference>
<dbReference type="PROSITE" id="PS50929">
    <property type="entry name" value="ABC_TM1F"/>
    <property type="match status" value="1"/>
</dbReference>
<gene>
    <name evidence="11" type="ORF">SG35_030600</name>
</gene>
<accession>A0AAF0C6I8</accession>
<feature type="domain" description="ABC transmembrane type-1" evidence="10">
    <location>
        <begin position="16"/>
        <end position="307"/>
    </location>
</feature>
<keyword evidence="12" id="KW-1185">Reference proteome</keyword>
<dbReference type="GO" id="GO:0015833">
    <property type="term" value="P:peptide transport"/>
    <property type="evidence" value="ECO:0007669"/>
    <property type="project" value="InterPro"/>
</dbReference>
<dbReference type="NCBIfam" id="TIGR01194">
    <property type="entry name" value="cyc_pep_trnsptr"/>
    <property type="match status" value="1"/>
</dbReference>
<dbReference type="PROSITE" id="PS50893">
    <property type="entry name" value="ABC_TRANSPORTER_2"/>
    <property type="match status" value="1"/>
</dbReference>